<dbReference type="EC" id="2.8.1.7" evidence="4"/>
<dbReference type="PANTHER" id="PTHR43586">
    <property type="entry name" value="CYSTEINE DESULFURASE"/>
    <property type="match status" value="1"/>
</dbReference>
<reference evidence="10" key="1">
    <citation type="submission" date="2022-08" db="EMBL/GenBank/DDBJ databases">
        <title>Genomic Encyclopedia of Type Strains, Phase V (KMG-V): Genome sequencing to study the core and pangenomes of soil and plant-associated prokaryotes.</title>
        <authorList>
            <person name="Whitman W."/>
        </authorList>
    </citation>
    <scope>NUCLEOTIDE SEQUENCE</scope>
    <source>
        <strain evidence="10">0</strain>
    </source>
</reference>
<proteinExistence type="inferred from homology"/>
<dbReference type="PANTHER" id="PTHR43586:SF8">
    <property type="entry name" value="CYSTEINE DESULFURASE 1, CHLOROPLASTIC"/>
    <property type="match status" value="1"/>
</dbReference>
<dbReference type="GO" id="GO:0016829">
    <property type="term" value="F:lyase activity"/>
    <property type="evidence" value="ECO:0007669"/>
    <property type="project" value="UniProtKB-KW"/>
</dbReference>
<evidence type="ECO:0000256" key="1">
    <source>
        <dbReference type="ARBA" id="ARBA00001933"/>
    </source>
</evidence>
<evidence type="ECO:0000313" key="11">
    <source>
        <dbReference type="Proteomes" id="UP001155027"/>
    </source>
</evidence>
<dbReference type="InterPro" id="IPR015424">
    <property type="entry name" value="PyrdxlP-dep_Trfase"/>
</dbReference>
<keyword evidence="7" id="KW-0663">Pyridoxal phosphate</keyword>
<dbReference type="CDD" id="cd06453">
    <property type="entry name" value="SufS_like"/>
    <property type="match status" value="1"/>
</dbReference>
<keyword evidence="10" id="KW-0456">Lyase</keyword>
<dbReference type="RefSeq" id="WP_259079431.1">
    <property type="nucleotide sequence ID" value="NZ_JANUAU010000002.1"/>
</dbReference>
<keyword evidence="6 10" id="KW-0808">Transferase</keyword>
<comment type="caution">
    <text evidence="10">The sequence shown here is derived from an EMBL/GenBank/DDBJ whole genome shotgun (WGS) entry which is preliminary data.</text>
</comment>
<dbReference type="GO" id="GO:0030170">
    <property type="term" value="F:pyridoxal phosphate binding"/>
    <property type="evidence" value="ECO:0007669"/>
    <property type="project" value="InterPro"/>
</dbReference>
<dbReference type="InterPro" id="IPR015422">
    <property type="entry name" value="PyrdxlP-dep_Trfase_small"/>
</dbReference>
<comment type="similarity">
    <text evidence="3">Belongs to the class-V pyridoxal-phosphate-dependent aminotransferase family. Csd subfamily.</text>
</comment>
<dbReference type="PIRSF" id="PIRSF005572">
    <property type="entry name" value="NifS"/>
    <property type="match status" value="1"/>
</dbReference>
<evidence type="ECO:0000256" key="3">
    <source>
        <dbReference type="ARBA" id="ARBA00010447"/>
    </source>
</evidence>
<evidence type="ECO:0000256" key="8">
    <source>
        <dbReference type="ARBA" id="ARBA00050776"/>
    </source>
</evidence>
<evidence type="ECO:0000313" key="10">
    <source>
        <dbReference type="EMBL" id="MCS3676688.1"/>
    </source>
</evidence>
<dbReference type="Pfam" id="PF00266">
    <property type="entry name" value="Aminotran_5"/>
    <property type="match status" value="1"/>
</dbReference>
<sequence>MPATTHPTSETASFDAEALRADFPALEQDVYEDTPLAYLDNAASSQKPTPVIERLDTFYREENSNVHRGVHRLSQDATESYEAARESVARFLNAPDPDQIVFTRGTTEGLNLVSSTFGRMVAEEGDEILLTEMEHHSNIVPWQMLAEQVGASIEVLPVTDRGELRMDLLPEMLTDDTALVAISHVSNTLGTINPMEDVIDAAHADGVPVVVDGAQSAPHMPVDVQALDADFFVFSGHKVFGPTGIGVLYGKREHLEAMPPYQGGGDMIDQVSFEGSTYDGLPHKFEAGTPNIADAVGLGTAVEYIMDMDWDAVQAHEDDVLRYATEQVGGIEGTQIVGTAPDKTSVLSFVFDDIHPYDAGTVLDREGVAVRTGHHCTQPLLKRYGLPGTIRASFAAYNTHEDVDRLVDGLHKVRHMFG</sequence>
<dbReference type="GO" id="GO:0031071">
    <property type="term" value="F:cysteine desulfurase activity"/>
    <property type="evidence" value="ECO:0007669"/>
    <property type="project" value="UniProtKB-EC"/>
</dbReference>
<name>A0A9X2PZ52_9BACT</name>
<comment type="function">
    <text evidence="2">Catalyzes the removal of elemental sulfur and selenium atoms from L-cysteine, L-cystine, L-selenocysteine, and L-selenocystine to produce L-alanine.</text>
</comment>
<evidence type="ECO:0000259" key="9">
    <source>
        <dbReference type="Pfam" id="PF00266"/>
    </source>
</evidence>
<accession>A0A9X2PZ52</accession>
<evidence type="ECO:0000256" key="6">
    <source>
        <dbReference type="ARBA" id="ARBA00022679"/>
    </source>
</evidence>
<dbReference type="InterPro" id="IPR015421">
    <property type="entry name" value="PyrdxlP-dep_Trfase_major"/>
</dbReference>
<dbReference type="InterPro" id="IPR010970">
    <property type="entry name" value="Cys_dSase_SufS"/>
</dbReference>
<evidence type="ECO:0000256" key="7">
    <source>
        <dbReference type="ARBA" id="ARBA00022898"/>
    </source>
</evidence>
<evidence type="ECO:0000256" key="5">
    <source>
        <dbReference type="ARBA" id="ARBA00021850"/>
    </source>
</evidence>
<organism evidence="10 11">
    <name type="scientific">Salinibacter ruber</name>
    <dbReference type="NCBI Taxonomy" id="146919"/>
    <lineage>
        <taxon>Bacteria</taxon>
        <taxon>Pseudomonadati</taxon>
        <taxon>Rhodothermota</taxon>
        <taxon>Rhodothermia</taxon>
        <taxon>Rhodothermales</taxon>
        <taxon>Salinibacteraceae</taxon>
        <taxon>Salinibacter</taxon>
    </lineage>
</organism>
<evidence type="ECO:0000256" key="2">
    <source>
        <dbReference type="ARBA" id="ARBA00002824"/>
    </source>
</evidence>
<evidence type="ECO:0000256" key="4">
    <source>
        <dbReference type="ARBA" id="ARBA00012239"/>
    </source>
</evidence>
<dbReference type="InterPro" id="IPR016454">
    <property type="entry name" value="Cysteine_dSase"/>
</dbReference>
<protein>
    <recommendedName>
        <fullName evidence="5">Probable cysteine desulfurase</fullName>
        <ecNumber evidence="4">2.8.1.7</ecNumber>
    </recommendedName>
</protein>
<feature type="domain" description="Aminotransferase class V" evidence="9">
    <location>
        <begin position="38"/>
        <end position="406"/>
    </location>
</feature>
<dbReference type="GO" id="GO:0006534">
    <property type="term" value="P:cysteine metabolic process"/>
    <property type="evidence" value="ECO:0007669"/>
    <property type="project" value="InterPro"/>
</dbReference>
<dbReference type="AlphaFoldDB" id="A0A9X2PZ52"/>
<comment type="catalytic activity">
    <reaction evidence="8">
        <text>(sulfur carrier)-H + L-cysteine = (sulfur carrier)-SH + L-alanine</text>
        <dbReference type="Rhea" id="RHEA:43892"/>
        <dbReference type="Rhea" id="RHEA-COMP:14737"/>
        <dbReference type="Rhea" id="RHEA-COMP:14739"/>
        <dbReference type="ChEBI" id="CHEBI:29917"/>
        <dbReference type="ChEBI" id="CHEBI:35235"/>
        <dbReference type="ChEBI" id="CHEBI:57972"/>
        <dbReference type="ChEBI" id="CHEBI:64428"/>
        <dbReference type="EC" id="2.8.1.7"/>
    </reaction>
</comment>
<dbReference type="Gene3D" id="3.90.1150.10">
    <property type="entry name" value="Aspartate Aminotransferase, domain 1"/>
    <property type="match status" value="1"/>
</dbReference>
<dbReference type="InterPro" id="IPR000192">
    <property type="entry name" value="Aminotrans_V_dom"/>
</dbReference>
<dbReference type="Gene3D" id="3.40.640.10">
    <property type="entry name" value="Type I PLP-dependent aspartate aminotransferase-like (Major domain)"/>
    <property type="match status" value="1"/>
</dbReference>
<dbReference type="NCBIfam" id="TIGR01979">
    <property type="entry name" value="sufS"/>
    <property type="match status" value="1"/>
</dbReference>
<dbReference type="EMBL" id="JANUAU010000002">
    <property type="protein sequence ID" value="MCS3676688.1"/>
    <property type="molecule type" value="Genomic_DNA"/>
</dbReference>
<dbReference type="Proteomes" id="UP001155027">
    <property type="component" value="Unassembled WGS sequence"/>
</dbReference>
<gene>
    <name evidence="10" type="ORF">GGP71_000595</name>
</gene>
<comment type="cofactor">
    <cofactor evidence="1">
        <name>pyridoxal 5'-phosphate</name>
        <dbReference type="ChEBI" id="CHEBI:597326"/>
    </cofactor>
</comment>
<dbReference type="SUPFAM" id="SSF53383">
    <property type="entry name" value="PLP-dependent transferases"/>
    <property type="match status" value="1"/>
</dbReference>